<evidence type="ECO:0000256" key="2">
    <source>
        <dbReference type="SAM" id="Coils"/>
    </source>
</evidence>
<organism evidence="5 6">
    <name type="scientific">Branchiostoma lanceolatum</name>
    <name type="common">Common lancelet</name>
    <name type="synonym">Amphioxus lanceolatum</name>
    <dbReference type="NCBI Taxonomy" id="7740"/>
    <lineage>
        <taxon>Eukaryota</taxon>
        <taxon>Metazoa</taxon>
        <taxon>Chordata</taxon>
        <taxon>Cephalochordata</taxon>
        <taxon>Leptocardii</taxon>
        <taxon>Amphioxiformes</taxon>
        <taxon>Branchiostomatidae</taxon>
        <taxon>Branchiostoma</taxon>
    </lineage>
</organism>
<dbReference type="EMBL" id="OV696686">
    <property type="protein sequence ID" value="CAH1232654.1"/>
    <property type="molecule type" value="Genomic_DNA"/>
</dbReference>
<accession>A0A8J9YL63</accession>
<evidence type="ECO:0000313" key="6">
    <source>
        <dbReference type="Proteomes" id="UP000838412"/>
    </source>
</evidence>
<dbReference type="OrthoDB" id="10264298at2759"/>
<keyword evidence="1 2" id="KW-0175">Coiled coil</keyword>
<sequence length="435" mass="50103">MTVSLEEYFRTTFEDKLLVKMPEREDDHLTPATRLLEKRREMQEVEQALAAQKEEFQMKMESLQQRREELERKEYQLKESLLKFDKFLKENDAKRARAVKKAEEEKKLSKQKDSEISKLAEDVGELSKGRDQVQSRLEKHVIYHRYLERVLEQAEEFHEIREVIDRHGTLVTTHEDLLEREQKNQDAMEKEKARLAKFLEEKNNEIMSYNNELANLQTQLDNAQASAVKWEAIWTHIKNTAAKKTLLLGRIKMATHNLFQLVNKHLKQAVEMENTHEQLSKIQTFILDLTQITQEIKRAETAAGTTSIFGGSSSSLKTLSPPLPPPPLQVQQFALDLSSVVKDLKSEFPIMYTATGARIADIPSAPQQNGTSDTAKPSPRRPSQVEVKIPGKRRLSQVQIHARFQDIPGIGRDSPDPARRRPSRAQLTMQPPELS</sequence>
<reference evidence="5" key="1">
    <citation type="submission" date="2022-01" db="EMBL/GenBank/DDBJ databases">
        <authorList>
            <person name="Braso-Vives M."/>
        </authorList>
    </citation>
    <scope>NUCLEOTIDE SEQUENCE</scope>
</reference>
<dbReference type="PANTHER" id="PTHR21683">
    <property type="entry name" value="COILED-COIL DOMAIN-CONTAINING PROTEIN 42 LIKE-2-LIKE-RELATED"/>
    <property type="match status" value="1"/>
</dbReference>
<dbReference type="PANTHER" id="PTHR21683:SF2">
    <property type="entry name" value="COILED-COIL DOMAIN-CONTAINING PROTEIN 42 LIKE-2-LIKE"/>
    <property type="match status" value="1"/>
</dbReference>
<dbReference type="InterPro" id="IPR025252">
    <property type="entry name" value="DUF4200"/>
</dbReference>
<dbReference type="Pfam" id="PF13863">
    <property type="entry name" value="DUF4200"/>
    <property type="match status" value="1"/>
</dbReference>
<proteinExistence type="predicted"/>
<evidence type="ECO:0000256" key="3">
    <source>
        <dbReference type="SAM" id="MobiDB-lite"/>
    </source>
</evidence>
<name>A0A8J9YL63_BRALA</name>
<dbReference type="Proteomes" id="UP000838412">
    <property type="component" value="Chromosome 1"/>
</dbReference>
<dbReference type="InterPro" id="IPR051147">
    <property type="entry name" value="CFAP_domain-containing"/>
</dbReference>
<evidence type="ECO:0000256" key="1">
    <source>
        <dbReference type="ARBA" id="ARBA00023054"/>
    </source>
</evidence>
<feature type="domain" description="DUF4200" evidence="4">
    <location>
        <begin position="35"/>
        <end position="152"/>
    </location>
</feature>
<dbReference type="GO" id="GO:0005856">
    <property type="term" value="C:cytoskeleton"/>
    <property type="evidence" value="ECO:0007669"/>
    <property type="project" value="UniProtKB-ARBA"/>
</dbReference>
<gene>
    <name evidence="5" type="primary">CCDC42</name>
    <name evidence="5" type="ORF">BLAG_LOCUS1680</name>
</gene>
<protein>
    <submittedName>
        <fullName evidence="5">CCDC42 protein</fullName>
    </submittedName>
</protein>
<feature type="coiled-coil region" evidence="2">
    <location>
        <begin position="171"/>
        <end position="233"/>
    </location>
</feature>
<dbReference type="AlphaFoldDB" id="A0A8J9YL63"/>
<evidence type="ECO:0000313" key="5">
    <source>
        <dbReference type="EMBL" id="CAH1232654.1"/>
    </source>
</evidence>
<feature type="compositionally biased region" description="Polar residues" evidence="3">
    <location>
        <begin position="365"/>
        <end position="375"/>
    </location>
</feature>
<keyword evidence="6" id="KW-1185">Reference proteome</keyword>
<feature type="coiled-coil region" evidence="2">
    <location>
        <begin position="35"/>
        <end position="80"/>
    </location>
</feature>
<evidence type="ECO:0000259" key="4">
    <source>
        <dbReference type="Pfam" id="PF13863"/>
    </source>
</evidence>
<feature type="region of interest" description="Disordered" evidence="3">
    <location>
        <begin position="361"/>
        <end position="435"/>
    </location>
</feature>